<dbReference type="AlphaFoldDB" id="A0A1Y3PP30"/>
<keyword evidence="1" id="KW-0813">Transport</keyword>
<dbReference type="GO" id="GO:0016887">
    <property type="term" value="F:ATP hydrolysis activity"/>
    <property type="evidence" value="ECO:0007669"/>
    <property type="project" value="InterPro"/>
</dbReference>
<evidence type="ECO:0000256" key="7">
    <source>
        <dbReference type="ARBA" id="ARBA00023136"/>
    </source>
</evidence>
<dbReference type="GO" id="GO:0015416">
    <property type="term" value="F:ABC-type phosphonate transporter activity"/>
    <property type="evidence" value="ECO:0007669"/>
    <property type="project" value="InterPro"/>
</dbReference>
<dbReference type="Proteomes" id="UP000196475">
    <property type="component" value="Unassembled WGS sequence"/>
</dbReference>
<keyword evidence="7" id="KW-0472">Membrane</keyword>
<evidence type="ECO:0000313" key="10">
    <source>
        <dbReference type="Proteomes" id="UP000196475"/>
    </source>
</evidence>
<evidence type="ECO:0000256" key="4">
    <source>
        <dbReference type="ARBA" id="ARBA00022840"/>
    </source>
</evidence>
<keyword evidence="3" id="KW-0547">Nucleotide-binding</keyword>
<dbReference type="GO" id="GO:0016020">
    <property type="term" value="C:membrane"/>
    <property type="evidence" value="ECO:0007669"/>
    <property type="project" value="InterPro"/>
</dbReference>
<keyword evidence="5" id="KW-0918">Phosphonate transport</keyword>
<organism evidence="9 10">
    <name type="scientific">Bacillus thermozeamaize</name>
    <dbReference type="NCBI Taxonomy" id="230954"/>
    <lineage>
        <taxon>Bacteria</taxon>
        <taxon>Bacillati</taxon>
        <taxon>Bacillota</taxon>
        <taxon>Bacilli</taxon>
        <taxon>Bacillales</taxon>
        <taxon>Bacillaceae</taxon>
        <taxon>Bacillus</taxon>
    </lineage>
</organism>
<gene>
    <name evidence="9" type="ORF">BAA01_03425</name>
</gene>
<dbReference type="NCBIfam" id="TIGR02315">
    <property type="entry name" value="ABC_phnC"/>
    <property type="match status" value="1"/>
</dbReference>
<evidence type="ECO:0000259" key="8">
    <source>
        <dbReference type="PROSITE" id="PS50893"/>
    </source>
</evidence>
<sequence length="256" mass="28397">MLEIRDLVKQYPGRGRPALDGVHLTVEKGEFIAILGLSGAGKSTLIRCINRLIEPTGGAILWQGENVLRKKGDGLRAYRRQIGMIFQNFHLIDRLSVFQNVLVGRFGVTPLWRVLLQRFREEDKRMAMQALERVGMADLHRVRADRLSGGQRQRVAIARALAQRPALILGDEPISSLDPATATAVMELLKSINQQEGITMVLNLHSVAVAKQYASRIIGLAGGKVVYDGTPQELDDSALSVIYPAQRQDAVETIRR</sequence>
<comment type="caution">
    <text evidence="9">The sequence shown here is derived from an EMBL/GenBank/DDBJ whole genome shotgun (WGS) entry which is preliminary data.</text>
</comment>
<dbReference type="InterPro" id="IPR050086">
    <property type="entry name" value="MetN_ABC_transporter-like"/>
</dbReference>
<evidence type="ECO:0000256" key="6">
    <source>
        <dbReference type="ARBA" id="ARBA00022967"/>
    </source>
</evidence>
<dbReference type="InterPro" id="IPR012693">
    <property type="entry name" value="ABC_transpr_PhnC"/>
</dbReference>
<dbReference type="GO" id="GO:0005524">
    <property type="term" value="F:ATP binding"/>
    <property type="evidence" value="ECO:0007669"/>
    <property type="project" value="UniProtKB-KW"/>
</dbReference>
<dbReference type="SUPFAM" id="SSF52540">
    <property type="entry name" value="P-loop containing nucleoside triphosphate hydrolases"/>
    <property type="match status" value="1"/>
</dbReference>
<dbReference type="SMART" id="SM00382">
    <property type="entry name" value="AAA"/>
    <property type="match status" value="1"/>
</dbReference>
<proteinExistence type="predicted"/>
<protein>
    <submittedName>
        <fullName evidence="9">Phosphonate ABC transporter ATP-binding protein</fullName>
    </submittedName>
</protein>
<evidence type="ECO:0000256" key="3">
    <source>
        <dbReference type="ARBA" id="ARBA00022741"/>
    </source>
</evidence>
<dbReference type="InterPro" id="IPR003593">
    <property type="entry name" value="AAA+_ATPase"/>
</dbReference>
<keyword evidence="6" id="KW-1278">Translocase</keyword>
<dbReference type="EMBL" id="LZRT01000052">
    <property type="protein sequence ID" value="OUM89121.1"/>
    <property type="molecule type" value="Genomic_DNA"/>
</dbReference>
<dbReference type="Gene3D" id="3.40.50.300">
    <property type="entry name" value="P-loop containing nucleotide triphosphate hydrolases"/>
    <property type="match status" value="1"/>
</dbReference>
<name>A0A1Y3PP30_9BACI</name>
<keyword evidence="4 9" id="KW-0067">ATP-binding</keyword>
<evidence type="ECO:0000256" key="1">
    <source>
        <dbReference type="ARBA" id="ARBA00022448"/>
    </source>
</evidence>
<dbReference type="CDD" id="cd03256">
    <property type="entry name" value="ABC_PhnC_transporter"/>
    <property type="match status" value="1"/>
</dbReference>
<dbReference type="InterPro" id="IPR027417">
    <property type="entry name" value="P-loop_NTPase"/>
</dbReference>
<reference evidence="10" key="1">
    <citation type="submission" date="2016-06" db="EMBL/GenBank/DDBJ databases">
        <authorList>
            <person name="Nascimento L."/>
            <person name="Pereira R.V."/>
            <person name="Martins L.F."/>
            <person name="Quaggio R.B."/>
            <person name="Silva A.M."/>
            <person name="Setubal J.C."/>
        </authorList>
    </citation>
    <scope>NUCLEOTIDE SEQUENCE [LARGE SCALE GENOMIC DNA]</scope>
</reference>
<feature type="domain" description="ABC transporter" evidence="8">
    <location>
        <begin position="2"/>
        <end position="247"/>
    </location>
</feature>
<accession>A0A1Y3PP30</accession>
<dbReference type="PROSITE" id="PS00211">
    <property type="entry name" value="ABC_TRANSPORTER_1"/>
    <property type="match status" value="1"/>
</dbReference>
<dbReference type="PROSITE" id="PS50893">
    <property type="entry name" value="ABC_TRANSPORTER_2"/>
    <property type="match status" value="1"/>
</dbReference>
<dbReference type="Pfam" id="PF00005">
    <property type="entry name" value="ABC_tran"/>
    <property type="match status" value="1"/>
</dbReference>
<dbReference type="InterPro" id="IPR003439">
    <property type="entry name" value="ABC_transporter-like_ATP-bd"/>
</dbReference>
<dbReference type="PANTHER" id="PTHR43166">
    <property type="entry name" value="AMINO ACID IMPORT ATP-BINDING PROTEIN"/>
    <property type="match status" value="1"/>
</dbReference>
<dbReference type="PANTHER" id="PTHR43166:SF6">
    <property type="entry name" value="PHOSPHONATES IMPORT ATP-BINDING PROTEIN PHNC"/>
    <property type="match status" value="1"/>
</dbReference>
<keyword evidence="2" id="KW-1003">Cell membrane</keyword>
<evidence type="ECO:0000256" key="2">
    <source>
        <dbReference type="ARBA" id="ARBA00022475"/>
    </source>
</evidence>
<evidence type="ECO:0000313" key="9">
    <source>
        <dbReference type="EMBL" id="OUM89121.1"/>
    </source>
</evidence>
<evidence type="ECO:0000256" key="5">
    <source>
        <dbReference type="ARBA" id="ARBA00022885"/>
    </source>
</evidence>
<dbReference type="InterPro" id="IPR017871">
    <property type="entry name" value="ABC_transporter-like_CS"/>
</dbReference>